<reference evidence="2" key="1">
    <citation type="submission" date="2016-10" db="EMBL/GenBank/DDBJ databases">
        <authorList>
            <person name="Varghese N."/>
            <person name="Submissions S."/>
        </authorList>
    </citation>
    <scope>NUCLEOTIDE SEQUENCE [LARGE SCALE GENOMIC DNA]</scope>
    <source>
        <strain evidence="2">DSM 21789</strain>
    </source>
</reference>
<keyword evidence="2" id="KW-1185">Reference proteome</keyword>
<dbReference type="Proteomes" id="UP000199604">
    <property type="component" value="Unassembled WGS sequence"/>
</dbReference>
<evidence type="ECO:0008006" key="3">
    <source>
        <dbReference type="Google" id="ProtNLM"/>
    </source>
</evidence>
<gene>
    <name evidence="1" type="ORF">SAMN05660845_2227</name>
</gene>
<dbReference type="AlphaFoldDB" id="A0A1I0ZEE1"/>
<dbReference type="STRING" id="498292.SAMN05660845_2227"/>
<evidence type="ECO:0000313" key="1">
    <source>
        <dbReference type="EMBL" id="SFB23985.1"/>
    </source>
</evidence>
<accession>A0A1I0ZEE1</accession>
<evidence type="ECO:0000313" key="2">
    <source>
        <dbReference type="Proteomes" id="UP000199604"/>
    </source>
</evidence>
<name>A0A1I0ZEE1_9FLAO</name>
<protein>
    <recommendedName>
        <fullName evidence="3">Hydrolase</fullName>
    </recommendedName>
</protein>
<organism evidence="1 2">
    <name type="scientific">Flavobacterium swingsii</name>
    <dbReference type="NCBI Taxonomy" id="498292"/>
    <lineage>
        <taxon>Bacteria</taxon>
        <taxon>Pseudomonadati</taxon>
        <taxon>Bacteroidota</taxon>
        <taxon>Flavobacteriia</taxon>
        <taxon>Flavobacteriales</taxon>
        <taxon>Flavobacteriaceae</taxon>
        <taxon>Flavobacterium</taxon>
    </lineage>
</organism>
<proteinExistence type="predicted"/>
<dbReference type="EMBL" id="FOJT01000005">
    <property type="protein sequence ID" value="SFB23985.1"/>
    <property type="molecule type" value="Genomic_DNA"/>
</dbReference>
<dbReference type="RefSeq" id="WP_091477197.1">
    <property type="nucleotide sequence ID" value="NZ_FOJT01000005.1"/>
</dbReference>
<dbReference type="OrthoDB" id="1451701at2"/>
<sequence>MKKLVLYGLIFSVLLNIFQYMYSTKKFNFDENRAEKFKVKMTDSIAKIVAEKEEGDYFSLAYDEKAQDYLEDYDVQKLMPQVKEKLMDLNSNPTGNKLIPYDNMVINKVRFLNHRWIIADFTGDSNWGEVILKYFLEKDGSVTFETAETVMYPQQ</sequence>